<accession>A0A1G7EWR7</accession>
<evidence type="ECO:0000313" key="1">
    <source>
        <dbReference type="EMBL" id="SDE67886.1"/>
    </source>
</evidence>
<dbReference type="OrthoDB" id="1226308at2"/>
<dbReference type="SUPFAM" id="SSF88659">
    <property type="entry name" value="Sigma3 and sigma4 domains of RNA polymerase sigma factors"/>
    <property type="match status" value="1"/>
</dbReference>
<dbReference type="Gene3D" id="1.20.140.160">
    <property type="match status" value="1"/>
</dbReference>
<protein>
    <submittedName>
        <fullName evidence="1">RNA polymerase sigma factor, sigma-70 family</fullName>
    </submittedName>
</protein>
<dbReference type="RefSeq" id="WP_093142352.1">
    <property type="nucleotide sequence ID" value="NZ_BMWO01000002.1"/>
</dbReference>
<dbReference type="Proteomes" id="UP000199321">
    <property type="component" value="Unassembled WGS sequence"/>
</dbReference>
<evidence type="ECO:0000313" key="2">
    <source>
        <dbReference type="Proteomes" id="UP000199321"/>
    </source>
</evidence>
<gene>
    <name evidence="1" type="ORF">SAMN05421855_102179</name>
</gene>
<proteinExistence type="predicted"/>
<organism evidence="1 2">
    <name type="scientific">Ulvibacter litoralis</name>
    <dbReference type="NCBI Taxonomy" id="227084"/>
    <lineage>
        <taxon>Bacteria</taxon>
        <taxon>Pseudomonadati</taxon>
        <taxon>Bacteroidota</taxon>
        <taxon>Flavobacteriia</taxon>
        <taxon>Flavobacteriales</taxon>
        <taxon>Flavobacteriaceae</taxon>
        <taxon>Ulvibacter</taxon>
    </lineage>
</organism>
<sequence length="256" mass="30059">MKTTSIYLQRQQEIRLSIEKTFPDFIKLKKEGDQASFNKNLLEILPEVKKYINQRLAAAIKKGDFSKGKYKADDFIDQLFIEIYDAIDEVKEAKDFYLWLFKKTNELLDDAIVEEEFNDLFFKNIDDYSKPEWDEMTENYSTDGDGDLLMIEELDDSSYNHNDYLLNHVFITNQEKKLTDKIDKDLNDDAVNRHVAMVLQNVPAAMRDVFLLATNHQFSVKEIAVIKNRSYEEVEKLLNNARKAIQVSLLNRYSIK</sequence>
<dbReference type="AlphaFoldDB" id="A0A1G7EWR7"/>
<reference evidence="1 2" key="1">
    <citation type="submission" date="2016-10" db="EMBL/GenBank/DDBJ databases">
        <authorList>
            <person name="de Groot N.N."/>
        </authorList>
    </citation>
    <scope>NUCLEOTIDE SEQUENCE [LARGE SCALE GENOMIC DNA]</scope>
    <source>
        <strain evidence="1 2">DSM 16195</strain>
    </source>
</reference>
<keyword evidence="2" id="KW-1185">Reference proteome</keyword>
<dbReference type="EMBL" id="FNBA01000002">
    <property type="protein sequence ID" value="SDE67886.1"/>
    <property type="molecule type" value="Genomic_DNA"/>
</dbReference>
<dbReference type="STRING" id="227084.SAMN05421855_102179"/>
<dbReference type="InterPro" id="IPR013324">
    <property type="entry name" value="RNA_pol_sigma_r3/r4-like"/>
</dbReference>
<name>A0A1G7EWR7_9FLAO</name>